<evidence type="ECO:0000313" key="3">
    <source>
        <dbReference type="Proteomes" id="UP000663843"/>
    </source>
</evidence>
<evidence type="ECO:0000313" key="2">
    <source>
        <dbReference type="EMBL" id="CAE6476945.1"/>
    </source>
</evidence>
<dbReference type="GO" id="GO:0004672">
    <property type="term" value="F:protein kinase activity"/>
    <property type="evidence" value="ECO:0007669"/>
    <property type="project" value="InterPro"/>
</dbReference>
<feature type="domain" description="Protein kinase" evidence="1">
    <location>
        <begin position="429"/>
        <end position="615"/>
    </location>
</feature>
<dbReference type="InterPro" id="IPR000719">
    <property type="entry name" value="Prot_kinase_dom"/>
</dbReference>
<dbReference type="EMBL" id="CAJMWT010003696">
    <property type="protein sequence ID" value="CAE6476945.1"/>
    <property type="molecule type" value="Genomic_DNA"/>
</dbReference>
<gene>
    <name evidence="2" type="ORF">RDB_LOCUS113177</name>
</gene>
<accession>A0A8H3CBN5</accession>
<reference evidence="2" key="1">
    <citation type="submission" date="2021-01" db="EMBL/GenBank/DDBJ databases">
        <authorList>
            <person name="Kaushik A."/>
        </authorList>
    </citation>
    <scope>NUCLEOTIDE SEQUENCE</scope>
    <source>
        <strain evidence="2">AG2-2IIIB</strain>
    </source>
</reference>
<comment type="caution">
    <text evidence="2">The sequence shown here is derived from an EMBL/GenBank/DDBJ whole genome shotgun (WGS) entry which is preliminary data.</text>
</comment>
<protein>
    <recommendedName>
        <fullName evidence="1">Protein kinase domain-containing protein</fullName>
    </recommendedName>
</protein>
<dbReference type="InterPro" id="IPR001245">
    <property type="entry name" value="Ser-Thr/Tyr_kinase_cat_dom"/>
</dbReference>
<dbReference type="Gene3D" id="1.10.510.10">
    <property type="entry name" value="Transferase(Phosphotransferase) domain 1"/>
    <property type="match status" value="1"/>
</dbReference>
<organism evidence="2 3">
    <name type="scientific">Rhizoctonia solani</name>
    <dbReference type="NCBI Taxonomy" id="456999"/>
    <lineage>
        <taxon>Eukaryota</taxon>
        <taxon>Fungi</taxon>
        <taxon>Dikarya</taxon>
        <taxon>Basidiomycota</taxon>
        <taxon>Agaricomycotina</taxon>
        <taxon>Agaricomycetes</taxon>
        <taxon>Cantharellales</taxon>
        <taxon>Ceratobasidiaceae</taxon>
        <taxon>Rhizoctonia</taxon>
    </lineage>
</organism>
<dbReference type="InterPro" id="IPR011009">
    <property type="entry name" value="Kinase-like_dom_sf"/>
</dbReference>
<dbReference type="PROSITE" id="PS50011">
    <property type="entry name" value="PROTEIN_KINASE_DOM"/>
    <property type="match status" value="1"/>
</dbReference>
<dbReference type="AlphaFoldDB" id="A0A8H3CBN5"/>
<dbReference type="GO" id="GO:0005524">
    <property type="term" value="F:ATP binding"/>
    <property type="evidence" value="ECO:0007669"/>
    <property type="project" value="InterPro"/>
</dbReference>
<name>A0A8H3CBN5_9AGAM</name>
<dbReference type="Pfam" id="PF07714">
    <property type="entry name" value="PK_Tyr_Ser-Thr"/>
    <property type="match status" value="1"/>
</dbReference>
<evidence type="ECO:0000259" key="1">
    <source>
        <dbReference type="PROSITE" id="PS50011"/>
    </source>
</evidence>
<dbReference type="SUPFAM" id="SSF56112">
    <property type="entry name" value="Protein kinase-like (PK-like)"/>
    <property type="match status" value="1"/>
</dbReference>
<dbReference type="Proteomes" id="UP000663843">
    <property type="component" value="Unassembled WGS sequence"/>
</dbReference>
<proteinExistence type="predicted"/>
<sequence length="615" mass="69050">MSGSNTNGPFNLNCFVQGDPTAYIFPVQVSLTTLIFELAHEIVRVYNHTFGRKLVLDNIRMFLHQVDTTYREVSKIGTQSEEHNMVYADQVQDYWPDPEKILRRHVQVLVIVEVISHAQHRSVPADVSQLSSDLDRLTLRKFFNCFMVTLIYDNFTGQDSVAKRFRSAPSASDAAHHSTFQGQQEKSDIPIYNGRPYERIDIPIQLFHPAFDLFTTELKKGDEPDAEKYSAVEQFMFGSQALYGTESIRWDHTLGLLVGALGHPVTKDAISKCESDGVVTFTERNSSQKAYAAVVEAKNEIGTGKSDPWVQAAQSYARYWSQTAMTELRRATPCPCFIIAIVGPWLCISGAVYLDRVVVQPLTDYVWLGKHPQQDHHLMRVTRLFLALERAISFLHGYYAPLIKPDAKLSIERCRDSPYIRSVTTSTGKVDFTYTGRAGDSRVIRPVFEAMTEDGRPVVVKFTQFYNFKAHQLLAAQSLAPQLLSVDAQQVGGGLVMVVMELSGKSLDNYLGPTGLGLEPSARAQICEDVKAALDLLHANDLVFGDLRPPNVLVVEKDGSLHGQLVDFEWCGIDGKARYPAGMNTSRSIAWAPEAKKRQPLRKQHDDYMFNKLFS</sequence>